<feature type="compositionally biased region" description="Basic and acidic residues" evidence="1">
    <location>
        <begin position="385"/>
        <end position="394"/>
    </location>
</feature>
<name>A0A168MXH8_ABSGL</name>
<feature type="compositionally biased region" description="Polar residues" evidence="1">
    <location>
        <begin position="310"/>
        <end position="340"/>
    </location>
</feature>
<evidence type="ECO:0000313" key="2">
    <source>
        <dbReference type="EMBL" id="SAL99397.1"/>
    </source>
</evidence>
<sequence>MKSSKPKVRSLRQANGKPSGVAVYEPPSLRSKPRQKRDSANDQENRNVDVPLSEDEEMAELDELDDLDELDEPDELDEDSDFSMDDDLGDVDPIDDEERLTVKRKHRQKQQQQQQQHDTSFGPVRANNGTSKSSLKQHEVMDELDKTLSSSSNSASTSTPTHHGRKRKLRSYNTPLSASVYNDILSQDYDFMDQDLDLPFNDKFSSPANELHFKRTRTSPLVLGSPSKAKISNRQSRASNHDTPTPTAFSDESMDISPSIQVSNHSNRWRKKQPIAPFLDKLGKQVGSHSLDLSQHSILPADFFEPVRKGNSTNTKAVDESSSMDGGGNSMEQLSSTLTATDDVIVDSTSQDTFDNATSEPSDSEPQAVPTLDTTMPTEPIPETEIIKPTEPVHETSPGQETKSNEGLFRKLSRFLFG</sequence>
<evidence type="ECO:0000256" key="1">
    <source>
        <dbReference type="SAM" id="MobiDB-lite"/>
    </source>
</evidence>
<organism evidence="2">
    <name type="scientific">Absidia glauca</name>
    <name type="common">Pin mould</name>
    <dbReference type="NCBI Taxonomy" id="4829"/>
    <lineage>
        <taxon>Eukaryota</taxon>
        <taxon>Fungi</taxon>
        <taxon>Fungi incertae sedis</taxon>
        <taxon>Mucoromycota</taxon>
        <taxon>Mucoromycotina</taxon>
        <taxon>Mucoromycetes</taxon>
        <taxon>Mucorales</taxon>
        <taxon>Cunninghamellaceae</taxon>
        <taxon>Absidia</taxon>
    </lineage>
</organism>
<dbReference type="AlphaFoldDB" id="A0A168MXH8"/>
<feature type="compositionally biased region" description="Polar residues" evidence="1">
    <location>
        <begin position="347"/>
        <end position="365"/>
    </location>
</feature>
<dbReference type="STRING" id="4829.A0A168MXH8"/>
<evidence type="ECO:0000313" key="3">
    <source>
        <dbReference type="Proteomes" id="UP000078561"/>
    </source>
</evidence>
<feature type="compositionally biased region" description="Acidic residues" evidence="1">
    <location>
        <begin position="52"/>
        <end position="98"/>
    </location>
</feature>
<feature type="compositionally biased region" description="Low complexity" evidence="1">
    <location>
        <begin position="374"/>
        <end position="384"/>
    </location>
</feature>
<accession>A0A168MXH8</accession>
<feature type="region of interest" description="Disordered" evidence="1">
    <location>
        <begin position="306"/>
        <end position="418"/>
    </location>
</feature>
<dbReference type="OrthoDB" id="10662206at2759"/>
<dbReference type="EMBL" id="LT552697">
    <property type="protein sequence ID" value="SAL99397.1"/>
    <property type="molecule type" value="Genomic_DNA"/>
</dbReference>
<reference evidence="2" key="1">
    <citation type="submission" date="2016-04" db="EMBL/GenBank/DDBJ databases">
        <authorList>
            <person name="Evans L.H."/>
            <person name="Alamgir A."/>
            <person name="Owens N."/>
            <person name="Weber N.D."/>
            <person name="Virtaneva K."/>
            <person name="Barbian K."/>
            <person name="Babar A."/>
            <person name="Rosenke K."/>
        </authorList>
    </citation>
    <scope>NUCLEOTIDE SEQUENCE [LARGE SCALE GENOMIC DNA]</scope>
    <source>
        <strain evidence="2">CBS 101.48</strain>
    </source>
</reference>
<dbReference type="Proteomes" id="UP000078561">
    <property type="component" value="Unassembled WGS sequence"/>
</dbReference>
<feature type="region of interest" description="Disordered" evidence="1">
    <location>
        <begin position="211"/>
        <end position="270"/>
    </location>
</feature>
<feature type="compositionally biased region" description="Polar residues" evidence="1">
    <location>
        <begin position="230"/>
        <end position="266"/>
    </location>
</feature>
<protein>
    <submittedName>
        <fullName evidence="2">Uncharacterized protein</fullName>
    </submittedName>
</protein>
<proteinExistence type="predicted"/>
<keyword evidence="3" id="KW-1185">Reference proteome</keyword>
<feature type="compositionally biased region" description="Basic and acidic residues" evidence="1">
    <location>
        <begin position="136"/>
        <end position="146"/>
    </location>
</feature>
<feature type="compositionally biased region" description="Basic and acidic residues" evidence="1">
    <location>
        <begin position="36"/>
        <end position="47"/>
    </location>
</feature>
<feature type="compositionally biased region" description="Basic residues" evidence="1">
    <location>
        <begin position="1"/>
        <end position="10"/>
    </location>
</feature>
<feature type="region of interest" description="Disordered" evidence="1">
    <location>
        <begin position="1"/>
        <end position="173"/>
    </location>
</feature>
<dbReference type="InParanoid" id="A0A168MXH8"/>
<feature type="compositionally biased region" description="Low complexity" evidence="1">
    <location>
        <begin position="147"/>
        <end position="161"/>
    </location>
</feature>
<gene>
    <name evidence="2" type="primary">ABSGL_05011.1 scaffold 6272</name>
</gene>